<dbReference type="InterPro" id="IPR029069">
    <property type="entry name" value="HotDog_dom_sf"/>
</dbReference>
<proteinExistence type="predicted"/>
<keyword evidence="1" id="KW-0378">Hydrolase</keyword>
<dbReference type="CDD" id="cd03443">
    <property type="entry name" value="PaaI_thioesterase"/>
    <property type="match status" value="1"/>
</dbReference>
<protein>
    <submittedName>
        <fullName evidence="3">PaaI family thioesterase</fullName>
    </submittedName>
</protein>
<dbReference type="Pfam" id="PF03061">
    <property type="entry name" value="4HBT"/>
    <property type="match status" value="1"/>
</dbReference>
<accession>A0A3P3F6U5</accession>
<comment type="caution">
    <text evidence="3">The sequence shown here is derived from an EMBL/GenBank/DDBJ whole genome shotgun (WGS) entry which is preliminary data.</text>
</comment>
<dbReference type="GO" id="GO:0061522">
    <property type="term" value="F:1,4-dihydroxy-2-naphthoyl-CoA thioesterase activity"/>
    <property type="evidence" value="ECO:0007669"/>
    <property type="project" value="TreeGrafter"/>
</dbReference>
<dbReference type="GO" id="GO:0005829">
    <property type="term" value="C:cytosol"/>
    <property type="evidence" value="ECO:0007669"/>
    <property type="project" value="TreeGrafter"/>
</dbReference>
<dbReference type="Proteomes" id="UP000273786">
    <property type="component" value="Unassembled WGS sequence"/>
</dbReference>
<gene>
    <name evidence="3" type="ORF">EH240_27850</name>
</gene>
<reference evidence="3 4" key="1">
    <citation type="submission" date="2018-11" db="EMBL/GenBank/DDBJ databases">
        <title>the genome of Mesorhizobium tamadayense DSM 28320.</title>
        <authorList>
            <person name="Gao J."/>
        </authorList>
    </citation>
    <scope>NUCLEOTIDE SEQUENCE [LARGE SCALE GENOMIC DNA]</scope>
    <source>
        <strain evidence="3 4">DSM 28320</strain>
    </source>
</reference>
<dbReference type="InterPro" id="IPR006683">
    <property type="entry name" value="Thioestr_dom"/>
</dbReference>
<feature type="domain" description="Thioesterase" evidence="2">
    <location>
        <begin position="51"/>
        <end position="128"/>
    </location>
</feature>
<dbReference type="PANTHER" id="PTHR43240:SF1">
    <property type="entry name" value="BLR5584 PROTEIN"/>
    <property type="match status" value="1"/>
</dbReference>
<evidence type="ECO:0000259" key="2">
    <source>
        <dbReference type="Pfam" id="PF03061"/>
    </source>
</evidence>
<evidence type="ECO:0000256" key="1">
    <source>
        <dbReference type="ARBA" id="ARBA00022801"/>
    </source>
</evidence>
<dbReference type="EMBL" id="RQXT01000045">
    <property type="protein sequence ID" value="RRH94117.1"/>
    <property type="molecule type" value="Genomic_DNA"/>
</dbReference>
<organism evidence="3 4">
    <name type="scientific">Mesorhizobium tamadayense</name>
    <dbReference type="NCBI Taxonomy" id="425306"/>
    <lineage>
        <taxon>Bacteria</taxon>
        <taxon>Pseudomonadati</taxon>
        <taxon>Pseudomonadota</taxon>
        <taxon>Alphaproteobacteria</taxon>
        <taxon>Hyphomicrobiales</taxon>
        <taxon>Phyllobacteriaceae</taxon>
        <taxon>Mesorhizobium</taxon>
    </lineage>
</organism>
<dbReference type="AlphaFoldDB" id="A0A3P3F6U5"/>
<keyword evidence="4" id="KW-1185">Reference proteome</keyword>
<dbReference type="Gene3D" id="3.10.129.10">
    <property type="entry name" value="Hotdog Thioesterase"/>
    <property type="match status" value="1"/>
</dbReference>
<name>A0A3P3F6U5_9HYPH</name>
<dbReference type="NCBIfam" id="TIGR00369">
    <property type="entry name" value="unchar_dom_1"/>
    <property type="match status" value="1"/>
</dbReference>
<dbReference type="PANTHER" id="PTHR43240">
    <property type="entry name" value="1,4-DIHYDROXY-2-NAPHTHOYL-COA THIOESTERASE 1"/>
    <property type="match status" value="1"/>
</dbReference>
<dbReference type="SUPFAM" id="SSF54637">
    <property type="entry name" value="Thioesterase/thiol ester dehydrase-isomerase"/>
    <property type="match status" value="1"/>
</dbReference>
<dbReference type="InterPro" id="IPR003736">
    <property type="entry name" value="PAAI_dom"/>
</dbReference>
<sequence>MVTIGDRLDAIRRREAKVPLYELIGLRVNDFGPGRVSMSLTPAQTHANPRGSLAGGIIATALDTAAAWSCDLLCSEGNICTTIDLKVNFLRPLAVTDGDVDVVATALHSGSRIMVSEAKMSRKDGKLIAVALVTLAVVST</sequence>
<evidence type="ECO:0000313" key="3">
    <source>
        <dbReference type="EMBL" id="RRH94117.1"/>
    </source>
</evidence>
<evidence type="ECO:0000313" key="4">
    <source>
        <dbReference type="Proteomes" id="UP000273786"/>
    </source>
</evidence>
<dbReference type="OrthoDB" id="9813282at2"/>